<dbReference type="Proteomes" id="UP000313359">
    <property type="component" value="Unassembled WGS sequence"/>
</dbReference>
<organism evidence="1 2">
    <name type="scientific">Lentinus tigrinus ALCF2SS1-6</name>
    <dbReference type="NCBI Taxonomy" id="1328759"/>
    <lineage>
        <taxon>Eukaryota</taxon>
        <taxon>Fungi</taxon>
        <taxon>Dikarya</taxon>
        <taxon>Basidiomycota</taxon>
        <taxon>Agaricomycotina</taxon>
        <taxon>Agaricomycetes</taxon>
        <taxon>Polyporales</taxon>
        <taxon>Polyporaceae</taxon>
        <taxon>Lentinus</taxon>
    </lineage>
</organism>
<keyword evidence="2" id="KW-1185">Reference proteome</keyword>
<evidence type="ECO:0000313" key="1">
    <source>
        <dbReference type="EMBL" id="RPD52010.1"/>
    </source>
</evidence>
<dbReference type="STRING" id="1328759.A0A5C2RLP0"/>
<protein>
    <submittedName>
        <fullName evidence="1">Uncharacterized protein</fullName>
    </submittedName>
</protein>
<dbReference type="OrthoDB" id="3261690at2759"/>
<reference evidence="1" key="1">
    <citation type="journal article" date="2018" name="Genome Biol. Evol.">
        <title>Genomics and development of Lentinus tigrinus, a white-rot wood-decaying mushroom with dimorphic fruiting bodies.</title>
        <authorList>
            <person name="Wu B."/>
            <person name="Xu Z."/>
            <person name="Knudson A."/>
            <person name="Carlson A."/>
            <person name="Chen N."/>
            <person name="Kovaka S."/>
            <person name="LaButti K."/>
            <person name="Lipzen A."/>
            <person name="Pennachio C."/>
            <person name="Riley R."/>
            <person name="Schakwitz W."/>
            <person name="Umezawa K."/>
            <person name="Ohm R.A."/>
            <person name="Grigoriev I.V."/>
            <person name="Nagy L.G."/>
            <person name="Gibbons J."/>
            <person name="Hibbett D."/>
        </authorList>
    </citation>
    <scope>NUCLEOTIDE SEQUENCE [LARGE SCALE GENOMIC DNA]</scope>
    <source>
        <strain evidence="1">ALCF2SS1-6</strain>
    </source>
</reference>
<evidence type="ECO:0000313" key="2">
    <source>
        <dbReference type="Proteomes" id="UP000313359"/>
    </source>
</evidence>
<dbReference type="AlphaFoldDB" id="A0A5C2RLP0"/>
<sequence length="296" mass="33520">MNYPHEYLPIRQVGLRDLYKDSEPMIQNMWSEDLALLHLAGRYSDGNNIQRVFVNPSQGMDRASRANCTLTGDFDSLIGFTRDLPLKMPLSIYPVPLFSETLTRPVHVPAPLWAARQDGTLHAPHKIANLCIGKFEQRSQVRIMFPHHTNFSGTLELSQNDLQALYEDGILPAVHEVAPAYASDWPCTYAAALILARDKNNHIHKKSCDLPEASLSNFAQAVRSNLAHNPRLKEPFFMIELRGTKGAYAFDPDDPDDLEFHFNLFVERLNFSIALEDAPEEAANWYCDIGLEVSRQ</sequence>
<feature type="non-terminal residue" evidence="1">
    <location>
        <position position="296"/>
    </location>
</feature>
<dbReference type="EMBL" id="ML122531">
    <property type="protein sequence ID" value="RPD52010.1"/>
    <property type="molecule type" value="Genomic_DNA"/>
</dbReference>
<name>A0A5C2RLP0_9APHY</name>
<proteinExistence type="predicted"/>
<gene>
    <name evidence="1" type="ORF">L227DRAFT_568886</name>
</gene>
<accession>A0A5C2RLP0</accession>